<dbReference type="SUPFAM" id="SSF53244">
    <property type="entry name" value="MurD-like peptide ligases, peptide-binding domain"/>
    <property type="match status" value="1"/>
</dbReference>
<comment type="caution">
    <text evidence="13">The sequence shown here is derived from an EMBL/GenBank/DDBJ whole genome shotgun (WGS) entry which is preliminary data.</text>
</comment>
<evidence type="ECO:0000256" key="2">
    <source>
        <dbReference type="ARBA" id="ARBA00022598"/>
    </source>
</evidence>
<dbReference type="GO" id="GO:0008360">
    <property type="term" value="P:regulation of cell shape"/>
    <property type="evidence" value="ECO:0007669"/>
    <property type="project" value="UniProtKB-KW"/>
</dbReference>
<dbReference type="Gene3D" id="3.90.190.20">
    <property type="entry name" value="Mur ligase, C-terminal domain"/>
    <property type="match status" value="1"/>
</dbReference>
<dbReference type="Gene3D" id="3.40.1390.10">
    <property type="entry name" value="MurE/MurF, N-terminal domain"/>
    <property type="match status" value="1"/>
</dbReference>
<dbReference type="GO" id="GO:0005524">
    <property type="term" value="F:ATP binding"/>
    <property type="evidence" value="ECO:0007669"/>
    <property type="project" value="UniProtKB-KW"/>
</dbReference>
<comment type="pathway">
    <text evidence="10">Cell wall biogenesis; peptidoglycan biosynthesis.</text>
</comment>
<keyword evidence="9 10" id="KW-0961">Cell wall biogenesis/degradation</keyword>
<evidence type="ECO:0000256" key="8">
    <source>
        <dbReference type="ARBA" id="ARBA00023306"/>
    </source>
</evidence>
<dbReference type="EMBL" id="MAAO01000016">
    <property type="protein sequence ID" value="OUR93000.1"/>
    <property type="molecule type" value="Genomic_DNA"/>
</dbReference>
<dbReference type="InterPro" id="IPR051046">
    <property type="entry name" value="MurCDEF_CellWall_CoF430Synth"/>
</dbReference>
<evidence type="ECO:0000256" key="4">
    <source>
        <dbReference type="ARBA" id="ARBA00022741"/>
    </source>
</evidence>
<dbReference type="EC" id="6.3.2.10" evidence="10"/>
<dbReference type="InterPro" id="IPR036565">
    <property type="entry name" value="Mur-like_cat_sf"/>
</dbReference>
<gene>
    <name evidence="13" type="ORF">A9Q84_21085</name>
</gene>
<evidence type="ECO:0000313" key="13">
    <source>
        <dbReference type="EMBL" id="OUR93000.1"/>
    </source>
</evidence>
<keyword evidence="8 10" id="KW-0131">Cell cycle</keyword>
<dbReference type="InterPro" id="IPR035911">
    <property type="entry name" value="MurE/MurF_N"/>
</dbReference>
<comment type="subcellular location">
    <subcellularLocation>
        <location evidence="10">Cytoplasm</location>
    </subcellularLocation>
</comment>
<dbReference type="UniPathway" id="UPA00219"/>
<dbReference type="PANTHER" id="PTHR43024:SF1">
    <property type="entry name" value="UDP-N-ACETYLMURAMOYL-TRIPEPTIDE--D-ALANYL-D-ALANINE LIGASE"/>
    <property type="match status" value="1"/>
</dbReference>
<dbReference type="PANTHER" id="PTHR43024">
    <property type="entry name" value="UDP-N-ACETYLMURAMOYL-TRIPEPTIDE--D-ALANYL-D-ALANINE LIGASE"/>
    <property type="match status" value="1"/>
</dbReference>
<dbReference type="Proteomes" id="UP000196531">
    <property type="component" value="Unassembled WGS sequence"/>
</dbReference>
<dbReference type="GO" id="GO:0009252">
    <property type="term" value="P:peptidoglycan biosynthetic process"/>
    <property type="evidence" value="ECO:0007669"/>
    <property type="project" value="UniProtKB-UniPathway"/>
</dbReference>
<evidence type="ECO:0000259" key="12">
    <source>
        <dbReference type="Pfam" id="PF08245"/>
    </source>
</evidence>
<accession>A0A1Y5F6X2</accession>
<dbReference type="GO" id="GO:0008766">
    <property type="term" value="F:UDP-N-acetylmuramoylalanyl-D-glutamyl-2,6-diaminopimelate-D-alanyl-D-alanine ligase activity"/>
    <property type="evidence" value="ECO:0007669"/>
    <property type="project" value="RHEA"/>
</dbReference>
<dbReference type="SUPFAM" id="SSF63418">
    <property type="entry name" value="MurE/MurF N-terminal domain"/>
    <property type="match status" value="1"/>
</dbReference>
<protein>
    <recommendedName>
        <fullName evidence="10">UDP-N-acetylmuramoyl-tripeptide--D-alanyl-D-alanine ligase</fullName>
        <ecNumber evidence="10">6.3.2.10</ecNumber>
    </recommendedName>
</protein>
<feature type="domain" description="Mur ligase C-terminal" evidence="11">
    <location>
        <begin position="326"/>
        <end position="448"/>
    </location>
</feature>
<evidence type="ECO:0000259" key="11">
    <source>
        <dbReference type="Pfam" id="PF02875"/>
    </source>
</evidence>
<sequence length="460" mass="51509">MFNVELLNTFQSEFNFSSKIISLSTDSRSYSSEGLFICLAGENFDGFSFVEQVLIKNCKIIVFKNSKANLSKRDILFKKYSDVSFISTNDPLELLQSLAKKRIDQFKEEGHSVFAITGSNGKTTTKEMLFKLLQSVFKEEVFATKGNLNNHIGVPLTILSAPIECTKLIVEMGSNHLGELALLCEIAKPEFGIISNVGAAHIGLFGSLDNIFKEKKSLYDYVLLNKTVKSKFVINNNDDFLSKIPSGEVLTKFGNVDSDYSLEFETNGFSFIFKEKEVVIKNVNIFEKYNLENLASALILCLDLFPEKVNDFVTSANSYQIPALNRSEWLEVGGKEIFLDAYNANPTSMTSSLNSFKSNLERKQISMSDSLFILGDMNELGDYTQAEHKKIGTLLSSIGAEKVCFVGQYAKYYKEGFPAGETFPTKSSLEEKWPTLSQNHKVIFIKASRSLQLESLVDIT</sequence>
<evidence type="ECO:0000256" key="5">
    <source>
        <dbReference type="ARBA" id="ARBA00022840"/>
    </source>
</evidence>
<dbReference type="Pfam" id="PF02875">
    <property type="entry name" value="Mur_ligase_C"/>
    <property type="match status" value="1"/>
</dbReference>
<evidence type="ECO:0000256" key="10">
    <source>
        <dbReference type="RuleBase" id="RU004136"/>
    </source>
</evidence>
<organism evidence="13 14">
    <name type="scientific">Halobacteriovorax marinus</name>
    <dbReference type="NCBI Taxonomy" id="97084"/>
    <lineage>
        <taxon>Bacteria</taxon>
        <taxon>Pseudomonadati</taxon>
        <taxon>Bdellovibrionota</taxon>
        <taxon>Bacteriovoracia</taxon>
        <taxon>Bacteriovoracales</taxon>
        <taxon>Halobacteriovoraceae</taxon>
        <taxon>Halobacteriovorax</taxon>
    </lineage>
</organism>
<comment type="catalytic activity">
    <reaction evidence="10">
        <text>D-alanyl-D-alanine + UDP-N-acetyl-alpha-D-muramoyl-L-alanyl-gamma-D-glutamyl-meso-2,6-diaminopimelate + ATP = UDP-N-acetyl-alpha-D-muramoyl-L-alanyl-gamma-D-glutamyl-meso-2,6-diaminopimeloyl-D-alanyl-D-alanine + ADP + phosphate + H(+)</text>
        <dbReference type="Rhea" id="RHEA:28374"/>
        <dbReference type="ChEBI" id="CHEBI:15378"/>
        <dbReference type="ChEBI" id="CHEBI:30616"/>
        <dbReference type="ChEBI" id="CHEBI:43474"/>
        <dbReference type="ChEBI" id="CHEBI:57822"/>
        <dbReference type="ChEBI" id="CHEBI:61386"/>
        <dbReference type="ChEBI" id="CHEBI:83905"/>
        <dbReference type="ChEBI" id="CHEBI:456216"/>
        <dbReference type="EC" id="6.3.2.10"/>
    </reaction>
</comment>
<dbReference type="GO" id="GO:0071555">
    <property type="term" value="P:cell wall organization"/>
    <property type="evidence" value="ECO:0007669"/>
    <property type="project" value="UniProtKB-KW"/>
</dbReference>
<evidence type="ECO:0000256" key="9">
    <source>
        <dbReference type="ARBA" id="ARBA00023316"/>
    </source>
</evidence>
<dbReference type="GO" id="GO:0051301">
    <property type="term" value="P:cell division"/>
    <property type="evidence" value="ECO:0007669"/>
    <property type="project" value="UniProtKB-KW"/>
</dbReference>
<dbReference type="GO" id="GO:0005737">
    <property type="term" value="C:cytoplasm"/>
    <property type="evidence" value="ECO:0007669"/>
    <property type="project" value="UniProtKB-SubCell"/>
</dbReference>
<dbReference type="InterPro" id="IPR013221">
    <property type="entry name" value="Mur_ligase_cen"/>
</dbReference>
<feature type="domain" description="Mur ligase central" evidence="12">
    <location>
        <begin position="116"/>
        <end position="300"/>
    </location>
</feature>
<keyword evidence="6 10" id="KW-0133">Cell shape</keyword>
<dbReference type="AlphaFoldDB" id="A0A1Y5F6X2"/>
<dbReference type="InterPro" id="IPR004101">
    <property type="entry name" value="Mur_ligase_C"/>
</dbReference>
<dbReference type="GO" id="GO:0047480">
    <property type="term" value="F:UDP-N-acetylmuramoyl-tripeptide-D-alanyl-D-alanine ligase activity"/>
    <property type="evidence" value="ECO:0007669"/>
    <property type="project" value="UniProtKB-EC"/>
</dbReference>
<reference evidence="14" key="1">
    <citation type="journal article" date="2017" name="Proc. Natl. Acad. Sci. U.S.A.">
        <title>Simulation of Deepwater Horizon oil plume reveals substrate specialization within a complex community of hydrocarbon-degraders.</title>
        <authorList>
            <person name="Hu P."/>
            <person name="Dubinsky E.A."/>
            <person name="Probst A.J."/>
            <person name="Wang J."/>
            <person name="Sieber C.M.K."/>
            <person name="Tom L.M."/>
            <person name="Gardinali P."/>
            <person name="Banfield J.F."/>
            <person name="Atlas R.M."/>
            <person name="Andersen G.L."/>
        </authorList>
    </citation>
    <scope>NUCLEOTIDE SEQUENCE [LARGE SCALE GENOMIC DNA]</scope>
</reference>
<dbReference type="InterPro" id="IPR036615">
    <property type="entry name" value="Mur_ligase_C_dom_sf"/>
</dbReference>
<dbReference type="Gene3D" id="3.40.1190.10">
    <property type="entry name" value="Mur-like, catalytic domain"/>
    <property type="match status" value="1"/>
</dbReference>
<dbReference type="Pfam" id="PF08245">
    <property type="entry name" value="Mur_ligase_M"/>
    <property type="match status" value="1"/>
</dbReference>
<keyword evidence="4" id="KW-0547">Nucleotide-binding</keyword>
<evidence type="ECO:0000256" key="3">
    <source>
        <dbReference type="ARBA" id="ARBA00022618"/>
    </source>
</evidence>
<proteinExistence type="predicted"/>
<keyword evidence="5" id="KW-0067">ATP-binding</keyword>
<evidence type="ECO:0000313" key="14">
    <source>
        <dbReference type="Proteomes" id="UP000196531"/>
    </source>
</evidence>
<evidence type="ECO:0000256" key="7">
    <source>
        <dbReference type="ARBA" id="ARBA00022984"/>
    </source>
</evidence>
<evidence type="ECO:0000256" key="6">
    <source>
        <dbReference type="ARBA" id="ARBA00022960"/>
    </source>
</evidence>
<keyword evidence="1" id="KW-0963">Cytoplasm</keyword>
<dbReference type="NCBIfam" id="TIGR01143">
    <property type="entry name" value="murF"/>
    <property type="match status" value="1"/>
</dbReference>
<evidence type="ECO:0000256" key="1">
    <source>
        <dbReference type="ARBA" id="ARBA00022490"/>
    </source>
</evidence>
<keyword evidence="7 10" id="KW-0573">Peptidoglycan synthesis</keyword>
<keyword evidence="3 10" id="KW-0132">Cell division</keyword>
<name>A0A1Y5F6X2_9BACT</name>
<dbReference type="InterPro" id="IPR005863">
    <property type="entry name" value="UDP-N-AcMur_synth"/>
</dbReference>
<comment type="function">
    <text evidence="10">Involved in cell wall formation. Catalyzes the final step in the synthesis of UDP-N-acetylmuramoyl-pentapeptide, the precursor of murein.</text>
</comment>
<keyword evidence="2" id="KW-0436">Ligase</keyword>
<dbReference type="SUPFAM" id="SSF53623">
    <property type="entry name" value="MurD-like peptide ligases, catalytic domain"/>
    <property type="match status" value="1"/>
</dbReference>